<keyword evidence="4 6" id="KW-0807">Transducer</keyword>
<keyword evidence="2" id="KW-1003">Cell membrane</keyword>
<dbReference type="SMART" id="SM00304">
    <property type="entry name" value="HAMP"/>
    <property type="match status" value="1"/>
</dbReference>
<keyword evidence="11" id="KW-1185">Reference proteome</keyword>
<dbReference type="PROSITE" id="PS50111">
    <property type="entry name" value="CHEMOTAXIS_TRANSDUC_2"/>
    <property type="match status" value="1"/>
</dbReference>
<evidence type="ECO:0000256" key="1">
    <source>
        <dbReference type="ARBA" id="ARBA00004236"/>
    </source>
</evidence>
<dbReference type="SUPFAM" id="SSF58104">
    <property type="entry name" value="Methyl-accepting chemotaxis protein (MCP) signaling domain"/>
    <property type="match status" value="1"/>
</dbReference>
<evidence type="ECO:0000256" key="2">
    <source>
        <dbReference type="ARBA" id="ARBA00022475"/>
    </source>
</evidence>
<evidence type="ECO:0000313" key="10">
    <source>
        <dbReference type="EMBL" id="MCY9521711.1"/>
    </source>
</evidence>
<evidence type="ECO:0000256" key="3">
    <source>
        <dbReference type="ARBA" id="ARBA00023136"/>
    </source>
</evidence>
<keyword evidence="7" id="KW-0812">Transmembrane</keyword>
<accession>A0ABT4DWJ6</accession>
<sequence length="581" mass="63236">MRNKSLVFKSVVAMTVLLAIMSGVFTTFSYMMERSIYNEELSSLHTTLTKQIELEWEGIAGAAEKLKSLDAAQYVKDQDIAWIHNSLNGMIRDNFISNTYLLFPEMIEQDGKSYLKLLEGSQSLLDTGMKPGDNYELPPELIEAVQDMRETGAALSDMYVDEDGEWITAFKPIYNKQNQIVAIFAVDFNNEKINDDLSVMLWKTVGIGAATGAVFIAIIVGLIRRLIVPLKQLSEMSKRAANGDLTVSIPVKSKDEIGVLSDNFNVMMSHIKQLVANVRATADHVTESSDQLTIIAEQTAQSSHEISGAIQEVASGSETQLQGAEESKAAMSEIAIGIQRIAESSATVSELSLEAAGAVQQGNEVVQQTMKQMNHIHTSVNRSVAITKSLTEQSKQIEQVVGIIGNVATQTNLLALNASIEAARAGEHGRGFGVVAQEVRQLAEQTKASTEQIAEMLHSVVKYTRQLAEAMENSAVEVQEGAKIVQVAGDNFQLLQTSVQDVTEQVQEVSAAAQEMSAGSEEVAATLDNLAEIARSSSENSQSVAASSEEQLAIVEEISDSAVVLNRKMKELQEELRKFTL</sequence>
<dbReference type="EMBL" id="JAMDLW010000026">
    <property type="protein sequence ID" value="MCY9521711.1"/>
    <property type="molecule type" value="Genomic_DNA"/>
</dbReference>
<name>A0ABT4DWJ6_9BACL</name>
<dbReference type="PANTHER" id="PTHR32089:SF112">
    <property type="entry name" value="LYSOZYME-LIKE PROTEIN-RELATED"/>
    <property type="match status" value="1"/>
</dbReference>
<evidence type="ECO:0000256" key="4">
    <source>
        <dbReference type="ARBA" id="ARBA00023224"/>
    </source>
</evidence>
<dbReference type="RefSeq" id="WP_087432496.1">
    <property type="nucleotide sequence ID" value="NZ_JAFFHZ010000001.1"/>
</dbReference>
<dbReference type="SMART" id="SM00283">
    <property type="entry name" value="MA"/>
    <property type="match status" value="1"/>
</dbReference>
<evidence type="ECO:0000259" key="9">
    <source>
        <dbReference type="PROSITE" id="PS50885"/>
    </source>
</evidence>
<comment type="subcellular location">
    <subcellularLocation>
        <location evidence="1">Cell membrane</location>
    </subcellularLocation>
</comment>
<dbReference type="PANTHER" id="PTHR32089">
    <property type="entry name" value="METHYL-ACCEPTING CHEMOTAXIS PROTEIN MCPB"/>
    <property type="match status" value="1"/>
</dbReference>
<dbReference type="CDD" id="cd06225">
    <property type="entry name" value="HAMP"/>
    <property type="match status" value="1"/>
</dbReference>
<dbReference type="InterPro" id="IPR004089">
    <property type="entry name" value="MCPsignal_dom"/>
</dbReference>
<evidence type="ECO:0000256" key="7">
    <source>
        <dbReference type="SAM" id="Phobius"/>
    </source>
</evidence>
<proteinExistence type="inferred from homology"/>
<evidence type="ECO:0000313" key="11">
    <source>
        <dbReference type="Proteomes" id="UP001207626"/>
    </source>
</evidence>
<dbReference type="GeneID" id="77003952"/>
<dbReference type="Pfam" id="PF00672">
    <property type="entry name" value="HAMP"/>
    <property type="match status" value="1"/>
</dbReference>
<comment type="similarity">
    <text evidence="5">Belongs to the methyl-accepting chemotaxis (MCP) protein family.</text>
</comment>
<feature type="transmembrane region" description="Helical" evidence="7">
    <location>
        <begin position="200"/>
        <end position="223"/>
    </location>
</feature>
<dbReference type="InterPro" id="IPR003660">
    <property type="entry name" value="HAMP_dom"/>
</dbReference>
<dbReference type="Gene3D" id="1.10.287.950">
    <property type="entry name" value="Methyl-accepting chemotaxis protein"/>
    <property type="match status" value="1"/>
</dbReference>
<dbReference type="Gene3D" id="6.10.340.10">
    <property type="match status" value="1"/>
</dbReference>
<evidence type="ECO:0000259" key="8">
    <source>
        <dbReference type="PROSITE" id="PS50111"/>
    </source>
</evidence>
<dbReference type="Pfam" id="PF00015">
    <property type="entry name" value="MCPsignal"/>
    <property type="match status" value="1"/>
</dbReference>
<dbReference type="CDD" id="cd11386">
    <property type="entry name" value="MCP_signal"/>
    <property type="match status" value="1"/>
</dbReference>
<keyword evidence="3 7" id="KW-0472">Membrane</keyword>
<organism evidence="10 11">
    <name type="scientific">Paenibacillus apiarius</name>
    <dbReference type="NCBI Taxonomy" id="46240"/>
    <lineage>
        <taxon>Bacteria</taxon>
        <taxon>Bacillati</taxon>
        <taxon>Bacillota</taxon>
        <taxon>Bacilli</taxon>
        <taxon>Bacillales</taxon>
        <taxon>Paenibacillaceae</taxon>
        <taxon>Paenibacillus</taxon>
    </lineage>
</organism>
<gene>
    <name evidence="10" type="ORF">M5X09_18915</name>
</gene>
<feature type="domain" description="Methyl-accepting transducer" evidence="8">
    <location>
        <begin position="295"/>
        <end position="531"/>
    </location>
</feature>
<feature type="transmembrane region" description="Helical" evidence="7">
    <location>
        <begin position="12"/>
        <end position="32"/>
    </location>
</feature>
<protein>
    <submittedName>
        <fullName evidence="10">Methyl-accepting chemotaxis protein</fullName>
    </submittedName>
</protein>
<keyword evidence="7" id="KW-1133">Transmembrane helix</keyword>
<dbReference type="Proteomes" id="UP001207626">
    <property type="component" value="Unassembled WGS sequence"/>
</dbReference>
<evidence type="ECO:0000256" key="5">
    <source>
        <dbReference type="ARBA" id="ARBA00029447"/>
    </source>
</evidence>
<dbReference type="PROSITE" id="PS50885">
    <property type="entry name" value="HAMP"/>
    <property type="match status" value="1"/>
</dbReference>
<feature type="domain" description="HAMP" evidence="9">
    <location>
        <begin position="224"/>
        <end position="276"/>
    </location>
</feature>
<evidence type="ECO:0000256" key="6">
    <source>
        <dbReference type="PROSITE-ProRule" id="PRU00284"/>
    </source>
</evidence>
<comment type="caution">
    <text evidence="10">The sequence shown here is derived from an EMBL/GenBank/DDBJ whole genome shotgun (WGS) entry which is preliminary data.</text>
</comment>
<reference evidence="10 11" key="1">
    <citation type="submission" date="2022-05" db="EMBL/GenBank/DDBJ databases">
        <title>Genome Sequencing of Bee-Associated Microbes.</title>
        <authorList>
            <person name="Dunlap C."/>
        </authorList>
    </citation>
    <scope>NUCLEOTIDE SEQUENCE [LARGE SCALE GENOMIC DNA]</scope>
    <source>
        <strain evidence="10 11">NRRL NRS-1438</strain>
    </source>
</reference>